<gene>
    <name evidence="2" type="ORF">Ade02nite_20470</name>
</gene>
<evidence type="ECO:0000256" key="1">
    <source>
        <dbReference type="SAM" id="MobiDB-lite"/>
    </source>
</evidence>
<comment type="caution">
    <text evidence="2">The sequence shown here is derived from an EMBL/GenBank/DDBJ whole genome shotgun (WGS) entry which is preliminary data.</text>
</comment>
<dbReference type="EMBL" id="BOMI01000033">
    <property type="protein sequence ID" value="GID73406.1"/>
    <property type="molecule type" value="Genomic_DNA"/>
</dbReference>
<keyword evidence="3" id="KW-1185">Reference proteome</keyword>
<name>A0ABQ3Y092_9ACTN</name>
<dbReference type="Proteomes" id="UP000609879">
    <property type="component" value="Unassembled WGS sequence"/>
</dbReference>
<feature type="region of interest" description="Disordered" evidence="1">
    <location>
        <begin position="31"/>
        <end position="50"/>
    </location>
</feature>
<protein>
    <submittedName>
        <fullName evidence="2">Uncharacterized protein</fullName>
    </submittedName>
</protein>
<accession>A0ABQ3Y092</accession>
<evidence type="ECO:0000313" key="3">
    <source>
        <dbReference type="Proteomes" id="UP000609879"/>
    </source>
</evidence>
<sequence length="50" mass="5427">MTNVAVANRRHTPDWPYSDREMRLIAAAVRQEANPPAQRTGLGPVAKVGG</sequence>
<evidence type="ECO:0000313" key="2">
    <source>
        <dbReference type="EMBL" id="GID73406.1"/>
    </source>
</evidence>
<organism evidence="2 3">
    <name type="scientific">Paractinoplanes deccanensis</name>
    <dbReference type="NCBI Taxonomy" id="113561"/>
    <lineage>
        <taxon>Bacteria</taxon>
        <taxon>Bacillati</taxon>
        <taxon>Actinomycetota</taxon>
        <taxon>Actinomycetes</taxon>
        <taxon>Micromonosporales</taxon>
        <taxon>Micromonosporaceae</taxon>
        <taxon>Paractinoplanes</taxon>
    </lineage>
</organism>
<reference evidence="2 3" key="1">
    <citation type="submission" date="2021-01" db="EMBL/GenBank/DDBJ databases">
        <title>Whole genome shotgun sequence of Actinoplanes deccanensis NBRC 13994.</title>
        <authorList>
            <person name="Komaki H."/>
            <person name="Tamura T."/>
        </authorList>
    </citation>
    <scope>NUCLEOTIDE SEQUENCE [LARGE SCALE GENOMIC DNA]</scope>
    <source>
        <strain evidence="2 3">NBRC 13994</strain>
    </source>
</reference>
<dbReference type="RefSeq" id="WP_203761328.1">
    <property type="nucleotide sequence ID" value="NZ_BAAABO010000029.1"/>
</dbReference>
<proteinExistence type="predicted"/>